<sequence>MDKSKLNPVWVVSSAVVIMASVAMRRCCVRPGGLFHRWVKDGIRQRQNLSSTSSTSTTTDTKKTLLQYAGMCVITMALGVYIVLYLWMLPADSPHWYAPVLPAGILLANAMDHWIPKSDNNNREEVLRFRSQLRQSLLKDTIQKQQANNNNNDRSDSSESYYHDEQQDMEKCG</sequence>
<feature type="transmembrane region" description="Helical" evidence="2">
    <location>
        <begin position="6"/>
        <end position="24"/>
    </location>
</feature>
<proteinExistence type="predicted"/>
<name>A0A9N8HA24_9STRA</name>
<evidence type="ECO:0000313" key="3">
    <source>
        <dbReference type="EMBL" id="CAB9502348.1"/>
    </source>
</evidence>
<protein>
    <submittedName>
        <fullName evidence="3">Uncharacterized protein</fullName>
    </submittedName>
</protein>
<evidence type="ECO:0000256" key="1">
    <source>
        <dbReference type="SAM" id="MobiDB-lite"/>
    </source>
</evidence>
<dbReference type="Proteomes" id="UP001153069">
    <property type="component" value="Unassembled WGS sequence"/>
</dbReference>
<dbReference type="AlphaFoldDB" id="A0A9N8HA24"/>
<feature type="region of interest" description="Disordered" evidence="1">
    <location>
        <begin position="141"/>
        <end position="173"/>
    </location>
</feature>
<feature type="compositionally biased region" description="Basic and acidic residues" evidence="1">
    <location>
        <begin position="153"/>
        <end position="173"/>
    </location>
</feature>
<evidence type="ECO:0000256" key="2">
    <source>
        <dbReference type="SAM" id="Phobius"/>
    </source>
</evidence>
<feature type="transmembrane region" description="Helical" evidence="2">
    <location>
        <begin position="68"/>
        <end position="90"/>
    </location>
</feature>
<keyword evidence="4" id="KW-1185">Reference proteome</keyword>
<comment type="caution">
    <text evidence="3">The sequence shown here is derived from an EMBL/GenBank/DDBJ whole genome shotgun (WGS) entry which is preliminary data.</text>
</comment>
<keyword evidence="2" id="KW-0812">Transmembrane</keyword>
<reference evidence="3" key="1">
    <citation type="submission" date="2020-06" db="EMBL/GenBank/DDBJ databases">
        <authorList>
            <consortium name="Plant Systems Biology data submission"/>
        </authorList>
    </citation>
    <scope>NUCLEOTIDE SEQUENCE</scope>
    <source>
        <strain evidence="3">D6</strain>
    </source>
</reference>
<evidence type="ECO:0000313" key="4">
    <source>
        <dbReference type="Proteomes" id="UP001153069"/>
    </source>
</evidence>
<dbReference type="EMBL" id="CAICTM010000133">
    <property type="protein sequence ID" value="CAB9502348.1"/>
    <property type="molecule type" value="Genomic_DNA"/>
</dbReference>
<keyword evidence="2" id="KW-0472">Membrane</keyword>
<keyword evidence="2" id="KW-1133">Transmembrane helix</keyword>
<gene>
    <name evidence="3" type="ORF">SEMRO_134_G063330.1</name>
</gene>
<accession>A0A9N8HA24</accession>
<organism evidence="3 4">
    <name type="scientific">Seminavis robusta</name>
    <dbReference type="NCBI Taxonomy" id="568900"/>
    <lineage>
        <taxon>Eukaryota</taxon>
        <taxon>Sar</taxon>
        <taxon>Stramenopiles</taxon>
        <taxon>Ochrophyta</taxon>
        <taxon>Bacillariophyta</taxon>
        <taxon>Bacillariophyceae</taxon>
        <taxon>Bacillariophycidae</taxon>
        <taxon>Naviculales</taxon>
        <taxon>Naviculaceae</taxon>
        <taxon>Seminavis</taxon>
    </lineage>
</organism>